<dbReference type="GO" id="GO:0009236">
    <property type="term" value="P:cobalamin biosynthetic process"/>
    <property type="evidence" value="ECO:0007669"/>
    <property type="project" value="UniProtKB-UniPathway"/>
</dbReference>
<evidence type="ECO:0000256" key="4">
    <source>
        <dbReference type="ARBA" id="ARBA00022679"/>
    </source>
</evidence>
<dbReference type="CDD" id="cd02440">
    <property type="entry name" value="AdoMet_MTases"/>
    <property type="match status" value="1"/>
</dbReference>
<reference evidence="8" key="1">
    <citation type="submission" date="2018-04" db="EMBL/GenBank/DDBJ databases">
        <authorList>
            <person name="Cornet L."/>
        </authorList>
    </citation>
    <scope>NUCLEOTIDE SEQUENCE [LARGE SCALE GENOMIC DNA]</scope>
</reference>
<organism evidence="7 8">
    <name type="scientific">Leptolyngbya foveolarum</name>
    <dbReference type="NCBI Taxonomy" id="47253"/>
    <lineage>
        <taxon>Bacteria</taxon>
        <taxon>Bacillati</taxon>
        <taxon>Cyanobacteriota</taxon>
        <taxon>Cyanophyceae</taxon>
        <taxon>Leptolyngbyales</taxon>
        <taxon>Leptolyngbyaceae</taxon>
        <taxon>Leptolyngbya group</taxon>
        <taxon>Leptolyngbya</taxon>
    </lineage>
</organism>
<dbReference type="AlphaFoldDB" id="A0A2W4UQG7"/>
<dbReference type="GO" id="GO:0032259">
    <property type="term" value="P:methylation"/>
    <property type="evidence" value="ECO:0007669"/>
    <property type="project" value="UniProtKB-KW"/>
</dbReference>
<dbReference type="PANTHER" id="PTHR43182:SF1">
    <property type="entry name" value="COBALT-PRECORRIN-7 C(5)-METHYLTRANSFERASE"/>
    <property type="match status" value="1"/>
</dbReference>
<dbReference type="GO" id="GO:0008276">
    <property type="term" value="F:protein methyltransferase activity"/>
    <property type="evidence" value="ECO:0007669"/>
    <property type="project" value="InterPro"/>
</dbReference>
<evidence type="ECO:0000259" key="6">
    <source>
        <dbReference type="Pfam" id="PF00590"/>
    </source>
</evidence>
<dbReference type="InterPro" id="IPR006365">
    <property type="entry name" value="Cbl_synth_CobL"/>
</dbReference>
<reference evidence="7 8" key="2">
    <citation type="submission" date="2018-06" db="EMBL/GenBank/DDBJ databases">
        <title>Metagenomic assembly of (sub)arctic Cyanobacteria and their associated microbiome from non-axenic cultures.</title>
        <authorList>
            <person name="Baurain D."/>
        </authorList>
    </citation>
    <scope>NUCLEOTIDE SEQUENCE [LARGE SCALE GENOMIC DNA]</scope>
    <source>
        <strain evidence="7">ULC129bin1</strain>
    </source>
</reference>
<protein>
    <submittedName>
        <fullName evidence="7">Cobalamin biosynthesis bifunctional protein CbiET</fullName>
    </submittedName>
</protein>
<name>A0A2W4UQG7_9CYAN</name>
<dbReference type="Gene3D" id="3.40.1010.10">
    <property type="entry name" value="Cobalt-precorrin-4 Transmethylase, Domain 1"/>
    <property type="match status" value="1"/>
</dbReference>
<dbReference type="Pfam" id="PF00590">
    <property type="entry name" value="TP_methylase"/>
    <property type="match status" value="1"/>
</dbReference>
<dbReference type="EMBL" id="QBMC01000004">
    <property type="protein sequence ID" value="PZO23103.1"/>
    <property type="molecule type" value="Genomic_DNA"/>
</dbReference>
<evidence type="ECO:0000313" key="7">
    <source>
        <dbReference type="EMBL" id="PZO23103.1"/>
    </source>
</evidence>
<dbReference type="InterPro" id="IPR050714">
    <property type="entry name" value="Cobalamin_biosynth_MTase"/>
</dbReference>
<dbReference type="PIRSF" id="PIRSF036428">
    <property type="entry name" value="CobL"/>
    <property type="match status" value="1"/>
</dbReference>
<dbReference type="InterPro" id="IPR012818">
    <property type="entry name" value="CbiE"/>
</dbReference>
<dbReference type="Proteomes" id="UP000249354">
    <property type="component" value="Unassembled WGS sequence"/>
</dbReference>
<keyword evidence="5" id="KW-0949">S-adenosyl-L-methionine</keyword>
<dbReference type="NCBIfam" id="TIGR02469">
    <property type="entry name" value="CbiT"/>
    <property type="match status" value="1"/>
</dbReference>
<comment type="caution">
    <text evidence="7">The sequence shown here is derived from an EMBL/GenBank/DDBJ whole genome shotgun (WGS) entry which is preliminary data.</text>
</comment>
<accession>A0A2W4UQG7</accession>
<dbReference type="Gene3D" id="3.30.950.10">
    <property type="entry name" value="Methyltransferase, Cobalt-precorrin-4 Transmethylase, Domain 2"/>
    <property type="match status" value="1"/>
</dbReference>
<evidence type="ECO:0000313" key="8">
    <source>
        <dbReference type="Proteomes" id="UP000249354"/>
    </source>
</evidence>
<dbReference type="InterPro" id="IPR000878">
    <property type="entry name" value="4pyrrol_Mease"/>
</dbReference>
<dbReference type="UniPathway" id="UPA00148"/>
<keyword evidence="4" id="KW-0808">Transferase</keyword>
<dbReference type="InterPro" id="IPR014777">
    <property type="entry name" value="4pyrrole_Mease_sub1"/>
</dbReference>
<evidence type="ECO:0000256" key="2">
    <source>
        <dbReference type="ARBA" id="ARBA00022573"/>
    </source>
</evidence>
<dbReference type="InterPro" id="IPR029063">
    <property type="entry name" value="SAM-dependent_MTases_sf"/>
</dbReference>
<feature type="domain" description="Tetrapyrrole methylase" evidence="6">
    <location>
        <begin position="7"/>
        <end position="202"/>
    </location>
</feature>
<keyword evidence="2" id="KW-0169">Cobalamin biosynthesis</keyword>
<dbReference type="SUPFAM" id="SSF53790">
    <property type="entry name" value="Tetrapyrrole methylase"/>
    <property type="match status" value="1"/>
</dbReference>
<dbReference type="SUPFAM" id="SSF53335">
    <property type="entry name" value="S-adenosyl-L-methionine-dependent methyltransferases"/>
    <property type="match status" value="1"/>
</dbReference>
<dbReference type="InterPro" id="IPR014008">
    <property type="entry name" value="Cbl_synth_MTase_CbiT"/>
</dbReference>
<dbReference type="Gene3D" id="3.40.50.150">
    <property type="entry name" value="Vaccinia Virus protein VP39"/>
    <property type="match status" value="1"/>
</dbReference>
<dbReference type="NCBIfam" id="TIGR02467">
    <property type="entry name" value="CbiE"/>
    <property type="match status" value="1"/>
</dbReference>
<dbReference type="CDD" id="cd11644">
    <property type="entry name" value="Precorrin-6Y-MT"/>
    <property type="match status" value="1"/>
</dbReference>
<evidence type="ECO:0000256" key="5">
    <source>
        <dbReference type="ARBA" id="ARBA00022691"/>
    </source>
</evidence>
<proteinExistence type="predicted"/>
<dbReference type="InterPro" id="IPR035996">
    <property type="entry name" value="4pyrrol_Methylase_sf"/>
</dbReference>
<dbReference type="PANTHER" id="PTHR43182">
    <property type="entry name" value="COBALT-PRECORRIN-6B C(15)-METHYLTRANSFERASE (DECARBOXYLATING)"/>
    <property type="match status" value="1"/>
</dbReference>
<dbReference type="InterPro" id="IPR014776">
    <property type="entry name" value="4pyrrole_Mease_sub2"/>
</dbReference>
<keyword evidence="3" id="KW-0489">Methyltransferase</keyword>
<gene>
    <name evidence="7" type="ORF">DCF25_01210</name>
</gene>
<evidence type="ECO:0000256" key="1">
    <source>
        <dbReference type="ARBA" id="ARBA00004953"/>
    </source>
</evidence>
<evidence type="ECO:0000256" key="3">
    <source>
        <dbReference type="ARBA" id="ARBA00022603"/>
    </source>
</evidence>
<sequence length="438" mass="47498">MTDLPLIHVVGIGITGADSLSPTVRTLVESATVLVGGPRHLEAFDYLLKPPSSVEGWPLGNFSQTFENMRSRHASHPHTRIVVLTSGDPLFFGLGRLLLANFPPDQLTFHPHISAIQLAFSRLKLPWQDATLISVHGRSETLLLKAIKRGDSKIALLTDNVMTPGAIARLIIRLDVPVHYQMWVCENLGDPAERVAQYSLEAAQSKAFAPLNVVVLRRQPTDELDQPIGQSSLSDRLPLIGLPDAVFQGFPDRPMLITKKEIRLLILGELAPLDGQVIWDIGAGTGSISIELSRLCPTARLYAIEKTAVGAALIKKNARRLAIAPIQVIQGSAPSALQDLPHPHCVFIGGSSGHLLPILTLLSSLHQQAPQSQPLRIVMALATAEHLAQAIAWATQSDVATHWTYHLTQINVARSIPVGPLTRLTPLNPVTLVTLKAL</sequence>
<comment type="pathway">
    <text evidence="1">Cofactor biosynthesis; adenosylcobalamin biosynthesis.</text>
</comment>